<dbReference type="SUPFAM" id="SSF52141">
    <property type="entry name" value="Uracil-DNA glycosylase-like"/>
    <property type="match status" value="1"/>
</dbReference>
<dbReference type="Gene3D" id="3.40.470.10">
    <property type="entry name" value="Uracil-DNA glycosylase-like domain"/>
    <property type="match status" value="1"/>
</dbReference>
<evidence type="ECO:0000313" key="2">
    <source>
        <dbReference type="EMBL" id="CAG5087715.1"/>
    </source>
</evidence>
<evidence type="ECO:0000259" key="1">
    <source>
        <dbReference type="Pfam" id="PF03167"/>
    </source>
</evidence>
<reference evidence="2" key="1">
    <citation type="submission" date="2021-04" db="EMBL/GenBank/DDBJ databases">
        <authorList>
            <person name="Rodrigo-Torres L."/>
            <person name="Arahal R. D."/>
            <person name="Lucena T."/>
        </authorList>
    </citation>
    <scope>NUCLEOTIDE SEQUENCE</scope>
    <source>
        <strain evidence="2">AS29M-1</strain>
    </source>
</reference>
<dbReference type="CDD" id="cd10035">
    <property type="entry name" value="UDG_like"/>
    <property type="match status" value="1"/>
</dbReference>
<organism evidence="2 3">
    <name type="scientific">Parvicella tangerina</name>
    <dbReference type="NCBI Taxonomy" id="2829795"/>
    <lineage>
        <taxon>Bacteria</taxon>
        <taxon>Pseudomonadati</taxon>
        <taxon>Bacteroidota</taxon>
        <taxon>Flavobacteriia</taxon>
        <taxon>Flavobacteriales</taxon>
        <taxon>Parvicellaceae</taxon>
        <taxon>Parvicella</taxon>
    </lineage>
</organism>
<dbReference type="KEGG" id="ptan:CRYO30217_03558"/>
<evidence type="ECO:0000313" key="3">
    <source>
        <dbReference type="Proteomes" id="UP000683507"/>
    </source>
</evidence>
<dbReference type="RefSeq" id="WP_258543730.1">
    <property type="nucleotide sequence ID" value="NZ_OU015584.1"/>
</dbReference>
<protein>
    <recommendedName>
        <fullName evidence="1">Uracil-DNA glycosylase-like domain-containing protein</fullName>
    </recommendedName>
</protein>
<dbReference type="AlphaFoldDB" id="A0A916JQV7"/>
<dbReference type="Pfam" id="PF03167">
    <property type="entry name" value="UDG"/>
    <property type="match status" value="1"/>
</dbReference>
<feature type="domain" description="Uracil-DNA glycosylase-like" evidence="1">
    <location>
        <begin position="52"/>
        <end position="198"/>
    </location>
</feature>
<sequence>MCNKLKDFIEQLSTQEVDSERVFNQYHEDYNFPHFFTTKTNLLLYLTQMKDKEPKTVLIGEAPGKNGCALTGIPFTSLNIISKQNRFGLFGFPDSQPKENLRKENTATMVWEVLENLNFCPLLWNAYPFNPVDQVTKKNRKPTIKEIEIGKPFLKELINIFHISNYVAVGNTASTFLKSMEINHFSVPHPSYGNKKKFYDGLKKLIEEENIFS</sequence>
<keyword evidence="3" id="KW-1185">Reference proteome</keyword>
<proteinExistence type="predicted"/>
<dbReference type="InterPro" id="IPR036895">
    <property type="entry name" value="Uracil-DNA_glycosylase-like_sf"/>
</dbReference>
<gene>
    <name evidence="2" type="ORF">CRYO30217_03558</name>
</gene>
<dbReference type="EMBL" id="OU015584">
    <property type="protein sequence ID" value="CAG5087715.1"/>
    <property type="molecule type" value="Genomic_DNA"/>
</dbReference>
<name>A0A916JQV7_9FLAO</name>
<dbReference type="InterPro" id="IPR005122">
    <property type="entry name" value="Uracil-DNA_glycosylase-like"/>
</dbReference>
<accession>A0A916JQV7</accession>
<dbReference type="Proteomes" id="UP000683507">
    <property type="component" value="Chromosome"/>
</dbReference>